<dbReference type="AlphaFoldDB" id="A0AAE3EJ23"/>
<dbReference type="PROSITE" id="PS51510">
    <property type="entry name" value="PHOSPHAGEN_KINASE_C"/>
    <property type="match status" value="1"/>
</dbReference>
<dbReference type="EMBL" id="JAINWA010000003">
    <property type="protein sequence ID" value="MCD1654693.1"/>
    <property type="molecule type" value="Genomic_DNA"/>
</dbReference>
<feature type="binding site" evidence="5">
    <location>
        <begin position="171"/>
        <end position="175"/>
    </location>
    <ligand>
        <name>ATP</name>
        <dbReference type="ChEBI" id="CHEBI:30616"/>
    </ligand>
</feature>
<gene>
    <name evidence="7" type="ORF">K7J14_08240</name>
</gene>
<evidence type="ECO:0000313" key="7">
    <source>
        <dbReference type="EMBL" id="MCD1654693.1"/>
    </source>
</evidence>
<dbReference type="Pfam" id="PF00217">
    <property type="entry name" value="ATP-gua_Ptrans"/>
    <property type="match status" value="1"/>
</dbReference>
<keyword evidence="1 5" id="KW-0808">Transferase</keyword>
<dbReference type="RefSeq" id="WP_230755175.1">
    <property type="nucleotide sequence ID" value="NZ_JAINWA010000003.1"/>
</dbReference>
<dbReference type="Gene3D" id="3.30.590.10">
    <property type="entry name" value="Glutamine synthetase/guanido kinase, catalytic domain"/>
    <property type="match status" value="1"/>
</dbReference>
<comment type="caution">
    <text evidence="5">Lacks conserved residue(s) required for the propagation of feature annotation.</text>
</comment>
<protein>
    <recommendedName>
        <fullName evidence="6">Phosphagen kinase C-terminal domain-containing protein</fullName>
    </recommendedName>
</protein>
<evidence type="ECO:0000256" key="4">
    <source>
        <dbReference type="ARBA" id="ARBA00022840"/>
    </source>
</evidence>
<proteinExistence type="inferred from homology"/>
<dbReference type="PANTHER" id="PTHR11547">
    <property type="entry name" value="ARGININE OR CREATINE KINASE"/>
    <property type="match status" value="1"/>
</dbReference>
<dbReference type="SUPFAM" id="SSF55931">
    <property type="entry name" value="Glutamine synthetase/guanido kinase"/>
    <property type="match status" value="1"/>
</dbReference>
<feature type="domain" description="Phosphagen kinase C-terminal" evidence="6">
    <location>
        <begin position="21"/>
        <end position="256"/>
    </location>
</feature>
<accession>A0AAE3EJ23</accession>
<reference evidence="7" key="1">
    <citation type="submission" date="2021-08" db="EMBL/GenBank/DDBJ databases">
        <title>Comparative analyses of Brucepasteria parasyntrophica and Teretinema zuelzerae.</title>
        <authorList>
            <person name="Song Y."/>
            <person name="Brune A."/>
        </authorList>
    </citation>
    <scope>NUCLEOTIDE SEQUENCE</scope>
    <source>
        <strain evidence="7">DSM 1903</strain>
    </source>
</reference>
<sequence>MTNGVSPKDAWYTCDGPDSDVCLSSRLRLARNLGGFVFPAVLKSDEAERIQSLVFDAFNHVDEVDLYQMIRLSGIDGPGRKILAERGLLETGAGSEPWKAVILREDGVLSATVNIEDHLRIAAYQPGLSLKTVFDLATALEGKMQERLHFASLAGFGYLASSLSNTGSGMKISALLNLPALEMTGLIERVIREFLSQQYIIRGYYGAGRDSAQSQVASLGALYHISNASAGVGTIESQLAFMEQGAAKLVELERKAREDLWARRKTEVEDAVFRAIVTAKYARFISLTEGVSLLGSLRLGLYLGLVTGVLHRDLTALLYRIQTAHIGFVISSTGIIIEEDITSEEMKLDRLRAMVIQEVLKTADIHERR</sequence>
<evidence type="ECO:0000256" key="5">
    <source>
        <dbReference type="PROSITE-ProRule" id="PRU00843"/>
    </source>
</evidence>
<dbReference type="InterPro" id="IPR022414">
    <property type="entry name" value="ATP-guanido_PTrfase_cat"/>
</dbReference>
<dbReference type="GO" id="GO:0005615">
    <property type="term" value="C:extracellular space"/>
    <property type="evidence" value="ECO:0007669"/>
    <property type="project" value="TreeGrafter"/>
</dbReference>
<feature type="binding site" evidence="5">
    <location>
        <begin position="202"/>
        <end position="207"/>
    </location>
    <ligand>
        <name>ATP</name>
        <dbReference type="ChEBI" id="CHEBI:30616"/>
    </ligand>
</feature>
<dbReference type="PANTHER" id="PTHR11547:SF38">
    <property type="entry name" value="ARGININE KINASE 1-RELATED"/>
    <property type="match status" value="1"/>
</dbReference>
<name>A0AAE3EJ23_9SPIR</name>
<keyword evidence="3 5" id="KW-0418">Kinase</keyword>
<organism evidence="7 8">
    <name type="scientific">Teretinema zuelzerae</name>
    <dbReference type="NCBI Taxonomy" id="156"/>
    <lineage>
        <taxon>Bacteria</taxon>
        <taxon>Pseudomonadati</taxon>
        <taxon>Spirochaetota</taxon>
        <taxon>Spirochaetia</taxon>
        <taxon>Spirochaetales</taxon>
        <taxon>Treponemataceae</taxon>
        <taxon>Teretinema</taxon>
    </lineage>
</organism>
<feature type="binding site" evidence="5">
    <location>
        <position position="120"/>
    </location>
    <ligand>
        <name>ATP</name>
        <dbReference type="ChEBI" id="CHEBI:30616"/>
    </ligand>
</feature>
<keyword evidence="8" id="KW-1185">Reference proteome</keyword>
<dbReference type="InterPro" id="IPR014746">
    <property type="entry name" value="Gln_synth/guanido_kin_cat_dom"/>
</dbReference>
<dbReference type="GO" id="GO:0046314">
    <property type="term" value="P:phosphocreatine biosynthetic process"/>
    <property type="evidence" value="ECO:0007669"/>
    <property type="project" value="InterPro"/>
</dbReference>
<dbReference type="GO" id="GO:0005524">
    <property type="term" value="F:ATP binding"/>
    <property type="evidence" value="ECO:0007669"/>
    <property type="project" value="UniProtKB-UniRule"/>
</dbReference>
<keyword evidence="2 5" id="KW-0547">Nucleotide-binding</keyword>
<dbReference type="InterPro" id="IPR000749">
    <property type="entry name" value="ATP-guanido_PTrfase"/>
</dbReference>
<evidence type="ECO:0000256" key="2">
    <source>
        <dbReference type="ARBA" id="ARBA00022741"/>
    </source>
</evidence>
<evidence type="ECO:0000313" key="8">
    <source>
        <dbReference type="Proteomes" id="UP001198163"/>
    </source>
</evidence>
<evidence type="ECO:0000256" key="1">
    <source>
        <dbReference type="ARBA" id="ARBA00022679"/>
    </source>
</evidence>
<comment type="caution">
    <text evidence="7">The sequence shown here is derived from an EMBL/GenBank/DDBJ whole genome shotgun (WGS) entry which is preliminary data.</text>
</comment>
<keyword evidence="4 5" id="KW-0067">ATP-binding</keyword>
<feature type="binding site" evidence="5">
    <location>
        <begin position="24"/>
        <end position="28"/>
    </location>
    <ligand>
        <name>ATP</name>
        <dbReference type="ChEBI" id="CHEBI:30616"/>
    </ligand>
</feature>
<dbReference type="GO" id="GO:0004111">
    <property type="term" value="F:creatine kinase activity"/>
    <property type="evidence" value="ECO:0007669"/>
    <property type="project" value="InterPro"/>
</dbReference>
<evidence type="ECO:0000256" key="3">
    <source>
        <dbReference type="ARBA" id="ARBA00022777"/>
    </source>
</evidence>
<dbReference type="Proteomes" id="UP001198163">
    <property type="component" value="Unassembled WGS sequence"/>
</dbReference>
<evidence type="ECO:0000259" key="6">
    <source>
        <dbReference type="PROSITE" id="PS51510"/>
    </source>
</evidence>
<comment type="similarity">
    <text evidence="5">Belongs to the ATP:guanido phosphotransferase family.</text>
</comment>